<proteinExistence type="evidence at transcript level"/>
<dbReference type="PROSITE" id="PS00345">
    <property type="entry name" value="ETS_DOMAIN_1"/>
    <property type="match status" value="1"/>
</dbReference>
<dbReference type="GO" id="GO:0030154">
    <property type="term" value="P:cell differentiation"/>
    <property type="evidence" value="ECO:0007669"/>
    <property type="project" value="TreeGrafter"/>
</dbReference>
<evidence type="ECO:0000259" key="8">
    <source>
        <dbReference type="PROSITE" id="PS50061"/>
    </source>
</evidence>
<dbReference type="FunFam" id="1.10.10.10:FF:000411">
    <property type="entry name" value="Ecdysone-induced protein 74EF isoform A"/>
    <property type="match status" value="1"/>
</dbReference>
<feature type="region of interest" description="Disordered" evidence="7">
    <location>
        <begin position="458"/>
        <end position="502"/>
    </location>
</feature>
<organism evidence="9">
    <name type="scientific">Eubosmina coregoni</name>
    <dbReference type="NCBI Taxonomy" id="186181"/>
    <lineage>
        <taxon>Eukaryota</taxon>
        <taxon>Metazoa</taxon>
        <taxon>Ecdysozoa</taxon>
        <taxon>Arthropoda</taxon>
        <taxon>Crustacea</taxon>
        <taxon>Branchiopoda</taxon>
        <taxon>Diplostraca</taxon>
        <taxon>Cladocera</taxon>
        <taxon>Anomopoda</taxon>
        <taxon>Bosminidae</taxon>
        <taxon>Eubosmina</taxon>
    </lineage>
</organism>
<dbReference type="Pfam" id="PF00178">
    <property type="entry name" value="Ets"/>
    <property type="match status" value="1"/>
</dbReference>
<comment type="similarity">
    <text evidence="2 6">Belongs to the ETS family.</text>
</comment>
<dbReference type="PROSITE" id="PS00346">
    <property type="entry name" value="ETS_DOMAIN_2"/>
    <property type="match status" value="1"/>
</dbReference>
<keyword evidence="4 6" id="KW-0238">DNA-binding</keyword>
<feature type="region of interest" description="Disordered" evidence="7">
    <location>
        <begin position="134"/>
        <end position="164"/>
    </location>
</feature>
<feature type="compositionally biased region" description="Low complexity" evidence="7">
    <location>
        <begin position="336"/>
        <end position="354"/>
    </location>
</feature>
<dbReference type="SMART" id="SM00413">
    <property type="entry name" value="ETS"/>
    <property type="match status" value="1"/>
</dbReference>
<dbReference type="PANTHER" id="PTHR11849">
    <property type="entry name" value="ETS"/>
    <property type="match status" value="1"/>
</dbReference>
<dbReference type="GO" id="GO:0040034">
    <property type="term" value="P:regulation of development, heterochronic"/>
    <property type="evidence" value="ECO:0007669"/>
    <property type="project" value="UniProtKB-ARBA"/>
</dbReference>
<evidence type="ECO:0000313" key="9">
    <source>
        <dbReference type="EMBL" id="SVE70133.1"/>
    </source>
</evidence>
<feature type="compositionally biased region" description="Low complexity" evidence="7">
    <location>
        <begin position="383"/>
        <end position="413"/>
    </location>
</feature>
<protein>
    <submittedName>
        <fullName evidence="9">EOG090X0GEX</fullName>
    </submittedName>
</protein>
<dbReference type="AlphaFoldDB" id="A0A4Y7LS37"/>
<keyword evidence="5 6" id="KW-0539">Nucleus</keyword>
<dbReference type="InterPro" id="IPR036390">
    <property type="entry name" value="WH_DNA-bd_sf"/>
</dbReference>
<evidence type="ECO:0000256" key="1">
    <source>
        <dbReference type="ARBA" id="ARBA00004123"/>
    </source>
</evidence>
<evidence type="ECO:0000256" key="7">
    <source>
        <dbReference type="SAM" id="MobiDB-lite"/>
    </source>
</evidence>
<feature type="region of interest" description="Disordered" evidence="7">
    <location>
        <begin position="253"/>
        <end position="439"/>
    </location>
</feature>
<feature type="region of interest" description="Disordered" evidence="7">
    <location>
        <begin position="218"/>
        <end position="237"/>
    </location>
</feature>
<sequence>MRHDTGVLAVAAEPVIENDLPLDLSCNSAQRQRDSGAPQSVQTSSTPPSVAMMMAAAAAAASRRIGGPPSPPRSPVDFRAHLSDTLGYVAYHRHLMVLQQQQVAAAAAAAAAAASSTDPEVDVGEDDLLEFRRRRHRRHSADEIAADSASDDSESDSPMDLGLGAPAKAYKKSLMKRYLDTAVDASGRPTGRQQQQQQIQGGTTTTEPPRTLLRGILSQQPAPGTSSGTTTTSSSSSTLGLVNLHSILQPGHPALRLGNASDHPLVKPGSLPPSPADSGVSDVDSSSGHTSNDELKSRLQSTSSAVSDGFDNFHPPPTPLSAHPPTSASYAIHSGQQQQQQHQLQYAAAMQQHQRSGGGNLAPPPPGPPLHHLVHHHHHHHQQQQQQQHPQHLQFHHGPGPSSAMAALLSGASVPTSVIQAPPTASPSSSVGGSPSGGEDSYFAELAMYGNGGGPNYGGQMVNGGGGHHQSGLDSPHRRKKMKKQRNPDTPDGCPSGKRKNREAGSTTYLWEFLLKLLQDRECCPRYIKWTNRERGVFKLVDSKAVSRLWGLHKNKPDMNYETMGRALRYYYQRGILAKVDGQRLVYQFVDVPKDIVEIDCTGV</sequence>
<feature type="region of interest" description="Disordered" evidence="7">
    <location>
        <begin position="184"/>
        <end position="209"/>
    </location>
</feature>
<feature type="compositionally biased region" description="Low complexity" evidence="7">
    <location>
        <begin position="224"/>
        <end position="237"/>
    </location>
</feature>
<evidence type="ECO:0000256" key="6">
    <source>
        <dbReference type="RuleBase" id="RU004019"/>
    </source>
</evidence>
<evidence type="ECO:0000256" key="3">
    <source>
        <dbReference type="ARBA" id="ARBA00022473"/>
    </source>
</evidence>
<feature type="compositionally biased region" description="Gly residues" evidence="7">
    <location>
        <begin position="458"/>
        <end position="469"/>
    </location>
</feature>
<dbReference type="InterPro" id="IPR000418">
    <property type="entry name" value="Ets_dom"/>
</dbReference>
<feature type="compositionally biased region" description="Basic residues" evidence="7">
    <location>
        <begin position="372"/>
        <end position="382"/>
    </location>
</feature>
<feature type="compositionally biased region" description="Low complexity" evidence="7">
    <location>
        <begin position="276"/>
        <end position="288"/>
    </location>
</feature>
<gene>
    <name evidence="9" type="primary">EOG090X0GEX</name>
</gene>
<evidence type="ECO:0000256" key="4">
    <source>
        <dbReference type="ARBA" id="ARBA00023125"/>
    </source>
</evidence>
<accession>A0A4Y7LS37</accession>
<dbReference type="PROSITE" id="PS50061">
    <property type="entry name" value="ETS_DOMAIN_3"/>
    <property type="match status" value="1"/>
</dbReference>
<dbReference type="GO" id="GO:0005634">
    <property type="term" value="C:nucleus"/>
    <property type="evidence" value="ECO:0007669"/>
    <property type="project" value="UniProtKB-SubCell"/>
</dbReference>
<evidence type="ECO:0000256" key="5">
    <source>
        <dbReference type="ARBA" id="ARBA00023242"/>
    </source>
</evidence>
<dbReference type="Gene3D" id="1.10.10.10">
    <property type="entry name" value="Winged helix-like DNA-binding domain superfamily/Winged helix DNA-binding domain"/>
    <property type="match status" value="1"/>
</dbReference>
<dbReference type="GO" id="GO:0043565">
    <property type="term" value="F:sequence-specific DNA binding"/>
    <property type="evidence" value="ECO:0007669"/>
    <property type="project" value="InterPro"/>
</dbReference>
<name>A0A4Y7LS37_9CRUS</name>
<dbReference type="PANTHER" id="PTHR11849:SF191">
    <property type="entry name" value="ECDYSONE-INDUCED PROTEIN 74EF ISOFORM B"/>
    <property type="match status" value="1"/>
</dbReference>
<evidence type="ECO:0000256" key="2">
    <source>
        <dbReference type="ARBA" id="ARBA00005562"/>
    </source>
</evidence>
<dbReference type="EMBL" id="LR000514">
    <property type="protein sequence ID" value="SVE70133.1"/>
    <property type="molecule type" value="mRNA"/>
</dbReference>
<dbReference type="GO" id="GO:0000981">
    <property type="term" value="F:DNA-binding transcription factor activity, RNA polymerase II-specific"/>
    <property type="evidence" value="ECO:0007669"/>
    <property type="project" value="TreeGrafter"/>
</dbReference>
<keyword evidence="3" id="KW-0217">Developmental protein</keyword>
<dbReference type="SUPFAM" id="SSF46785">
    <property type="entry name" value="Winged helix' DNA-binding domain"/>
    <property type="match status" value="1"/>
</dbReference>
<dbReference type="PRINTS" id="PR00454">
    <property type="entry name" value="ETSDOMAIN"/>
</dbReference>
<dbReference type="GO" id="GO:0006914">
    <property type="term" value="P:autophagy"/>
    <property type="evidence" value="ECO:0007669"/>
    <property type="project" value="UniProtKB-ARBA"/>
</dbReference>
<reference evidence="9" key="1">
    <citation type="submission" date="2018-08" db="EMBL/GenBank/DDBJ databases">
        <authorList>
            <person name="Cornetti L."/>
        </authorList>
    </citation>
    <scope>NUCLEOTIDE SEQUENCE</scope>
    <source>
        <strain evidence="9">FI-BAL1-1</strain>
    </source>
</reference>
<feature type="compositionally biased region" description="Low complexity" evidence="7">
    <location>
        <begin position="190"/>
        <end position="209"/>
    </location>
</feature>
<feature type="compositionally biased region" description="Low complexity" evidence="7">
    <location>
        <begin position="422"/>
        <end position="433"/>
    </location>
</feature>
<comment type="subcellular location">
    <subcellularLocation>
        <location evidence="1 6">Nucleus</location>
    </subcellularLocation>
</comment>
<feature type="domain" description="ETS" evidence="8">
    <location>
        <begin position="508"/>
        <end position="590"/>
    </location>
</feature>
<dbReference type="InterPro" id="IPR036388">
    <property type="entry name" value="WH-like_DNA-bd_sf"/>
</dbReference>
<dbReference type="InterPro" id="IPR046328">
    <property type="entry name" value="ETS_fam"/>
</dbReference>